<dbReference type="STRING" id="244447.ENSCSEP00000014578"/>
<name>A0A3P8VH05_CYNSE</name>
<evidence type="ECO:0000256" key="5">
    <source>
        <dbReference type="SAM" id="MobiDB-lite"/>
    </source>
</evidence>
<dbReference type="SMART" id="SM00110">
    <property type="entry name" value="C1Q"/>
    <property type="match status" value="1"/>
</dbReference>
<evidence type="ECO:0000313" key="8">
    <source>
        <dbReference type="Ensembl" id="ENSCSEP00000014578.1"/>
    </source>
</evidence>
<evidence type="ECO:0000256" key="2">
    <source>
        <dbReference type="ARBA" id="ARBA00022525"/>
    </source>
</evidence>
<feature type="compositionally biased region" description="Basic and acidic residues" evidence="5">
    <location>
        <begin position="106"/>
        <end position="119"/>
    </location>
</feature>
<feature type="domain" description="C1q" evidence="7">
    <location>
        <begin position="316"/>
        <end position="449"/>
    </location>
</feature>
<dbReference type="Ensembl" id="ENSCSET00000014752.1">
    <property type="protein sequence ID" value="ENSCSEP00000014578.1"/>
    <property type="gene ID" value="ENSCSEG00000009375.1"/>
</dbReference>
<reference evidence="8" key="2">
    <citation type="submission" date="2025-08" db="UniProtKB">
        <authorList>
            <consortium name="Ensembl"/>
        </authorList>
    </citation>
    <scope>IDENTIFICATION</scope>
</reference>
<evidence type="ECO:0000313" key="9">
    <source>
        <dbReference type="Proteomes" id="UP000265120"/>
    </source>
</evidence>
<keyword evidence="9" id="KW-1185">Reference proteome</keyword>
<protein>
    <submittedName>
        <fullName evidence="8">Collagen alpha-1(X) chain-like</fullName>
    </submittedName>
</protein>
<dbReference type="PANTHER" id="PTHR15427:SF54">
    <property type="entry name" value="C1Q DOMAIN-CONTAINING PROTEIN"/>
    <property type="match status" value="1"/>
</dbReference>
<dbReference type="KEGG" id="csem:103378118"/>
<dbReference type="InterPro" id="IPR050392">
    <property type="entry name" value="Collagen/C1q_domain"/>
</dbReference>
<proteinExistence type="predicted"/>
<evidence type="ECO:0000256" key="4">
    <source>
        <dbReference type="ARBA" id="ARBA00022729"/>
    </source>
</evidence>
<keyword evidence="2" id="KW-0964">Secreted</keyword>
<feature type="region of interest" description="Disordered" evidence="5">
    <location>
        <begin position="106"/>
        <end position="299"/>
    </location>
</feature>
<dbReference type="OrthoDB" id="5983381at2759"/>
<dbReference type="InterPro" id="IPR008160">
    <property type="entry name" value="Collagen"/>
</dbReference>
<reference evidence="8" key="3">
    <citation type="submission" date="2025-09" db="UniProtKB">
        <authorList>
            <consortium name="Ensembl"/>
        </authorList>
    </citation>
    <scope>IDENTIFICATION</scope>
</reference>
<evidence type="ECO:0000256" key="1">
    <source>
        <dbReference type="ARBA" id="ARBA00004498"/>
    </source>
</evidence>
<dbReference type="Proteomes" id="UP000265120">
    <property type="component" value="Chromosome 4"/>
</dbReference>
<comment type="subcellular location">
    <subcellularLocation>
        <location evidence="1">Secreted</location>
        <location evidence="1">Extracellular space</location>
        <location evidence="1">Extracellular matrix</location>
    </subcellularLocation>
</comment>
<dbReference type="RefSeq" id="XP_008307426.1">
    <property type="nucleotide sequence ID" value="XM_008309204.3"/>
</dbReference>
<accession>A0A3P8VH05</accession>
<dbReference type="AlphaFoldDB" id="A0A3P8VH05"/>
<dbReference type="SUPFAM" id="SSF49842">
    <property type="entry name" value="TNF-like"/>
    <property type="match status" value="1"/>
</dbReference>
<keyword evidence="4 6" id="KW-0732">Signal</keyword>
<dbReference type="InterPro" id="IPR001073">
    <property type="entry name" value="C1q_dom"/>
</dbReference>
<feature type="compositionally biased region" description="Low complexity" evidence="5">
    <location>
        <begin position="290"/>
        <end position="299"/>
    </location>
</feature>
<dbReference type="InterPro" id="IPR008983">
    <property type="entry name" value="Tumour_necrosis_fac-like_dom"/>
</dbReference>
<dbReference type="PROSITE" id="PS50871">
    <property type="entry name" value="C1Q"/>
    <property type="match status" value="1"/>
</dbReference>
<evidence type="ECO:0000256" key="6">
    <source>
        <dbReference type="SAM" id="SignalP"/>
    </source>
</evidence>
<dbReference type="PRINTS" id="PR00007">
    <property type="entry name" value="COMPLEMNTC1Q"/>
</dbReference>
<keyword evidence="3" id="KW-0272">Extracellular matrix</keyword>
<organism evidence="8 9">
    <name type="scientific">Cynoglossus semilaevis</name>
    <name type="common">Tongue sole</name>
    <dbReference type="NCBI Taxonomy" id="244447"/>
    <lineage>
        <taxon>Eukaryota</taxon>
        <taxon>Metazoa</taxon>
        <taxon>Chordata</taxon>
        <taxon>Craniata</taxon>
        <taxon>Vertebrata</taxon>
        <taxon>Euteleostomi</taxon>
        <taxon>Actinopterygii</taxon>
        <taxon>Neopterygii</taxon>
        <taxon>Teleostei</taxon>
        <taxon>Neoteleostei</taxon>
        <taxon>Acanthomorphata</taxon>
        <taxon>Carangaria</taxon>
        <taxon>Pleuronectiformes</taxon>
        <taxon>Pleuronectoidei</taxon>
        <taxon>Cynoglossidae</taxon>
        <taxon>Cynoglossinae</taxon>
        <taxon>Cynoglossus</taxon>
    </lineage>
</organism>
<feature type="chain" id="PRO_5018152461" evidence="6">
    <location>
        <begin position="45"/>
        <end position="489"/>
    </location>
</feature>
<dbReference type="GeneTree" id="ENSGT00940000155435"/>
<evidence type="ECO:0000256" key="3">
    <source>
        <dbReference type="ARBA" id="ARBA00022530"/>
    </source>
</evidence>
<dbReference type="Gene3D" id="2.60.120.40">
    <property type="match status" value="1"/>
</dbReference>
<sequence>MWDTAYIRRRIDDSKAQRRSEIMTIFSLHLLLVAVSLPVPMGLADPTPAPFPPLFPLPSDGGFDIDSGFGNSSASDLREEYCQSLSKDAPLNDLPWFCMCSRCTKENKGPKGDSGDRGLRGSPGSFGGRGLSGPIGPQGSVGRPGIKGQKGEDGEKGHRGPFGPAGPNGIQGFRGDNGDEGMAGYPGHQGPKGDEGDCPEICESSVGPPGPPGLPGPAGSRGLVGKTGDKGLKGTQGESGELGPNGVPGPAGLRGDLGLPGDCNCVDGKDGPPGEKGDNGDKGREGDNGPPGQIGIQGITGIPGPIGPIGLPGPCTPNMKSAFAVGLTISYPPPNTPIVYKHIYYNIQGNYNSVLGIYTAPSAGTYVFSYHVSTNLRILKCGLFLNYVPVVKTTDKKLRGTASQSVLLHLVAGDRVWMQVKDLETNGMYVSAENNNIFSGYLLHPDTCEVPIVRSLNGTPTPRPSGGSDHYEWGIIPGNATVTPNPVSG</sequence>
<dbReference type="InParanoid" id="A0A3P8VH05"/>
<dbReference type="GO" id="GO:0005581">
    <property type="term" value="C:collagen trimer"/>
    <property type="evidence" value="ECO:0007669"/>
    <property type="project" value="UniProtKB-KW"/>
</dbReference>
<feature type="signal peptide" evidence="6">
    <location>
        <begin position="1"/>
        <end position="44"/>
    </location>
</feature>
<dbReference type="PANTHER" id="PTHR15427">
    <property type="entry name" value="EMILIN ELASTIN MICROFIBRIL INTERFACE-LOCATED PROTEIN ELASTIN MICROFIBRIL INTERFACER"/>
    <property type="match status" value="1"/>
</dbReference>
<feature type="compositionally biased region" description="Gly residues" evidence="5">
    <location>
        <begin position="124"/>
        <end position="133"/>
    </location>
</feature>
<feature type="compositionally biased region" description="Basic and acidic residues" evidence="5">
    <location>
        <begin position="149"/>
        <end position="158"/>
    </location>
</feature>
<reference evidence="8 9" key="1">
    <citation type="journal article" date="2014" name="Nat. Genet.">
        <title>Whole-genome sequence of a flatfish provides insights into ZW sex chromosome evolution and adaptation to a benthic lifestyle.</title>
        <authorList>
            <person name="Chen S."/>
            <person name="Zhang G."/>
            <person name="Shao C."/>
            <person name="Huang Q."/>
            <person name="Liu G."/>
            <person name="Zhang P."/>
            <person name="Song W."/>
            <person name="An N."/>
            <person name="Chalopin D."/>
            <person name="Volff J.N."/>
            <person name="Hong Y."/>
            <person name="Li Q."/>
            <person name="Sha Z."/>
            <person name="Zhou H."/>
            <person name="Xie M."/>
            <person name="Yu Q."/>
            <person name="Liu Y."/>
            <person name="Xiang H."/>
            <person name="Wang N."/>
            <person name="Wu K."/>
            <person name="Yang C."/>
            <person name="Zhou Q."/>
            <person name="Liao X."/>
            <person name="Yang L."/>
            <person name="Hu Q."/>
            <person name="Zhang J."/>
            <person name="Meng L."/>
            <person name="Jin L."/>
            <person name="Tian Y."/>
            <person name="Lian J."/>
            <person name="Yang J."/>
            <person name="Miao G."/>
            <person name="Liu S."/>
            <person name="Liang Z."/>
            <person name="Yan F."/>
            <person name="Li Y."/>
            <person name="Sun B."/>
            <person name="Zhang H."/>
            <person name="Zhang J."/>
            <person name="Zhu Y."/>
            <person name="Du M."/>
            <person name="Zhao Y."/>
            <person name="Schartl M."/>
            <person name="Tang Q."/>
            <person name="Wang J."/>
        </authorList>
    </citation>
    <scope>NUCLEOTIDE SEQUENCE</scope>
</reference>
<evidence type="ECO:0000259" key="7">
    <source>
        <dbReference type="PROSITE" id="PS50871"/>
    </source>
</evidence>
<dbReference type="Pfam" id="PF00386">
    <property type="entry name" value="C1q"/>
    <property type="match status" value="1"/>
</dbReference>
<dbReference type="GeneID" id="103378118"/>
<feature type="compositionally biased region" description="Basic and acidic residues" evidence="5">
    <location>
        <begin position="267"/>
        <end position="287"/>
    </location>
</feature>
<dbReference type="Pfam" id="PF01391">
    <property type="entry name" value="Collagen"/>
    <property type="match status" value="3"/>
</dbReference>